<dbReference type="InterPro" id="IPR041347">
    <property type="entry name" value="MftR_C"/>
</dbReference>
<dbReference type="Pfam" id="PF17754">
    <property type="entry name" value="TetR_C_14"/>
    <property type="match status" value="1"/>
</dbReference>
<dbReference type="AlphaFoldDB" id="A0A1H0YD22"/>
<dbReference type="Proteomes" id="UP000199301">
    <property type="component" value="Unassembled WGS sequence"/>
</dbReference>
<evidence type="ECO:0000259" key="2">
    <source>
        <dbReference type="Pfam" id="PF00440"/>
    </source>
</evidence>
<accession>A0A1H0YD22</accession>
<evidence type="ECO:0000313" key="4">
    <source>
        <dbReference type="EMBL" id="SDQ13169.1"/>
    </source>
</evidence>
<organism evidence="4 5">
    <name type="scientific">Actinopolyspora saharensis</name>
    <dbReference type="NCBI Taxonomy" id="995062"/>
    <lineage>
        <taxon>Bacteria</taxon>
        <taxon>Bacillati</taxon>
        <taxon>Actinomycetota</taxon>
        <taxon>Actinomycetes</taxon>
        <taxon>Actinopolysporales</taxon>
        <taxon>Actinopolysporaceae</taxon>
        <taxon>Actinopolyspora</taxon>
    </lineage>
</organism>
<dbReference type="InterPro" id="IPR009057">
    <property type="entry name" value="Homeodomain-like_sf"/>
</dbReference>
<dbReference type="STRING" id="995062.SAMN04489718_0386"/>
<evidence type="ECO:0000313" key="5">
    <source>
        <dbReference type="Proteomes" id="UP000199301"/>
    </source>
</evidence>
<dbReference type="EMBL" id="FNKO01000001">
    <property type="protein sequence ID" value="SDQ13169.1"/>
    <property type="molecule type" value="Genomic_DNA"/>
</dbReference>
<feature type="domain" description="MftR C-terminal" evidence="3">
    <location>
        <begin position="80"/>
        <end position="190"/>
    </location>
</feature>
<name>A0A1H0YD22_9ACTN</name>
<dbReference type="SUPFAM" id="SSF46689">
    <property type="entry name" value="Homeodomain-like"/>
    <property type="match status" value="1"/>
</dbReference>
<evidence type="ECO:0000259" key="3">
    <source>
        <dbReference type="Pfam" id="PF17754"/>
    </source>
</evidence>
<protein>
    <submittedName>
        <fullName evidence="4">Regulatory protein, tetR family</fullName>
    </submittedName>
</protein>
<feature type="domain" description="HTH tetR-type" evidence="2">
    <location>
        <begin position="15"/>
        <end position="48"/>
    </location>
</feature>
<dbReference type="InterPro" id="IPR001647">
    <property type="entry name" value="HTH_TetR"/>
</dbReference>
<evidence type="ECO:0000256" key="1">
    <source>
        <dbReference type="ARBA" id="ARBA00023125"/>
    </source>
</evidence>
<keyword evidence="1" id="KW-0238">DNA-binding</keyword>
<keyword evidence="5" id="KW-1185">Reference proteome</keyword>
<gene>
    <name evidence="4" type="ORF">SAMN04489718_0386</name>
</gene>
<dbReference type="Pfam" id="PF00440">
    <property type="entry name" value="TetR_N"/>
    <property type="match status" value="1"/>
</dbReference>
<dbReference type="Gene3D" id="1.10.357.10">
    <property type="entry name" value="Tetracycline Repressor, domain 2"/>
    <property type="match status" value="1"/>
</dbReference>
<reference evidence="5" key="1">
    <citation type="submission" date="2016-10" db="EMBL/GenBank/DDBJ databases">
        <authorList>
            <person name="Varghese N."/>
            <person name="Submissions S."/>
        </authorList>
    </citation>
    <scope>NUCLEOTIDE SEQUENCE [LARGE SCALE GENOMIC DNA]</scope>
    <source>
        <strain evidence="5">DSM 45459</strain>
    </source>
</reference>
<dbReference type="GO" id="GO:0003677">
    <property type="term" value="F:DNA binding"/>
    <property type="evidence" value="ECO:0007669"/>
    <property type="project" value="UniProtKB-KW"/>
</dbReference>
<proteinExistence type="predicted"/>
<sequence length="195" mass="21078">MSERRKAATRMDIARQAVRLFTTKGLAATTAEEIAEAAGVSLRTLWRYCPGTGKESYVLPLLSTGIDTVARFLTEQEPGEALTGLLAEPPHSAEQDEVATMLALVRLTHTEPEVRAVWLRAHRDAEPVFAASIAERSGFSPEELTVKTEAAMLNAALRVAVEHSAELAPSPERAGPVLREALRDALRTLPGGLRS</sequence>